<name>A0A2U3B6A9_9VIBR</name>
<evidence type="ECO:0000313" key="6">
    <source>
        <dbReference type="Proteomes" id="UP000245362"/>
    </source>
</evidence>
<organism evidence="5 6">
    <name type="scientific">Vibrio albus</name>
    <dbReference type="NCBI Taxonomy" id="2200953"/>
    <lineage>
        <taxon>Bacteria</taxon>
        <taxon>Pseudomonadati</taxon>
        <taxon>Pseudomonadota</taxon>
        <taxon>Gammaproteobacteria</taxon>
        <taxon>Vibrionales</taxon>
        <taxon>Vibrionaceae</taxon>
        <taxon>Vibrio</taxon>
    </lineage>
</organism>
<keyword evidence="2" id="KW-0808">Transferase</keyword>
<dbReference type="AlphaFoldDB" id="A0A2U3B6A9"/>
<dbReference type="OrthoDB" id="3196716at2"/>
<dbReference type="RefSeq" id="WP_109320852.1">
    <property type="nucleotide sequence ID" value="NZ_QFWT01000010.1"/>
</dbReference>
<gene>
    <name evidence="5" type="primary">citX</name>
    <name evidence="5" type="ORF">DI392_16820</name>
</gene>
<keyword evidence="3" id="KW-0548">Nucleotidyltransferase</keyword>
<keyword evidence="5" id="KW-0456">Lyase</keyword>
<proteinExistence type="predicted"/>
<evidence type="ECO:0000313" key="5">
    <source>
        <dbReference type="EMBL" id="PWI32331.1"/>
    </source>
</evidence>
<dbReference type="NCBIfam" id="TIGR03124">
    <property type="entry name" value="citrate_citX"/>
    <property type="match status" value="1"/>
</dbReference>
<keyword evidence="6" id="KW-1185">Reference proteome</keyword>
<evidence type="ECO:0000256" key="4">
    <source>
        <dbReference type="ARBA" id="ARBA00048574"/>
    </source>
</evidence>
<dbReference type="Proteomes" id="UP000245362">
    <property type="component" value="Unassembled WGS sequence"/>
</dbReference>
<evidence type="ECO:0000256" key="1">
    <source>
        <dbReference type="ARBA" id="ARBA00012524"/>
    </source>
</evidence>
<evidence type="ECO:0000256" key="3">
    <source>
        <dbReference type="ARBA" id="ARBA00022695"/>
    </source>
</evidence>
<dbReference type="EC" id="2.7.7.61" evidence="1"/>
<dbReference type="EMBL" id="QFWT01000010">
    <property type="protein sequence ID" value="PWI32331.1"/>
    <property type="molecule type" value="Genomic_DNA"/>
</dbReference>
<dbReference type="Pfam" id="PF03802">
    <property type="entry name" value="CitX"/>
    <property type="match status" value="1"/>
</dbReference>
<dbReference type="GO" id="GO:0050519">
    <property type="term" value="F:holo-citrate lyase synthase activity"/>
    <property type="evidence" value="ECO:0007669"/>
    <property type="project" value="UniProtKB-EC"/>
</dbReference>
<sequence length="177" mass="19925">MQYTATLYDEHQQSLERVKRQQRLLAQHALPLVIVNTNLPKALAHNSYAKEIYEITFESVIEKIQELNTRIIDREITLSKSGNEATLVITGIASSELKRAMIQIEKYHPLGMLMNIDVINPEGKAISRSASQLEARKCLLCECAASYCATNNSHTAAELEARILELFDAYFEKDAVA</sequence>
<comment type="caution">
    <text evidence="5">The sequence shown here is derived from an EMBL/GenBank/DDBJ whole genome shotgun (WGS) entry which is preliminary data.</text>
</comment>
<protein>
    <recommendedName>
        <fullName evidence="1">citrate lyase holo-[acyl-carrier protein] synthase</fullName>
        <ecNumber evidence="1">2.7.7.61</ecNumber>
    </recommendedName>
</protein>
<evidence type="ECO:0000256" key="2">
    <source>
        <dbReference type="ARBA" id="ARBA00022679"/>
    </source>
</evidence>
<dbReference type="GO" id="GO:0016829">
    <property type="term" value="F:lyase activity"/>
    <property type="evidence" value="ECO:0007669"/>
    <property type="project" value="UniProtKB-KW"/>
</dbReference>
<comment type="catalytic activity">
    <reaction evidence="4">
        <text>apo-[citrate lyase ACP] + 2'-(5''-triphospho-alpha-D-ribosyl)-3'-dephospho-CoA = holo-[citrate lyase ACP] + diphosphate</text>
        <dbReference type="Rhea" id="RHEA:16333"/>
        <dbReference type="Rhea" id="RHEA-COMP:10157"/>
        <dbReference type="Rhea" id="RHEA-COMP:10158"/>
        <dbReference type="ChEBI" id="CHEBI:29999"/>
        <dbReference type="ChEBI" id="CHEBI:33019"/>
        <dbReference type="ChEBI" id="CHEBI:61378"/>
        <dbReference type="ChEBI" id="CHEBI:82683"/>
        <dbReference type="EC" id="2.7.7.61"/>
    </reaction>
</comment>
<dbReference type="InterPro" id="IPR005551">
    <property type="entry name" value="CitX"/>
</dbReference>
<dbReference type="GO" id="GO:0051191">
    <property type="term" value="P:prosthetic group biosynthetic process"/>
    <property type="evidence" value="ECO:0007669"/>
    <property type="project" value="InterPro"/>
</dbReference>
<accession>A0A2U3B6A9</accession>
<reference evidence="5 6" key="1">
    <citation type="submission" date="2018-05" db="EMBL/GenBank/DDBJ databases">
        <title>Vibrio limimaris sp. nov., isolated from marine sediment.</title>
        <authorList>
            <person name="Li C.-M."/>
        </authorList>
    </citation>
    <scope>NUCLEOTIDE SEQUENCE [LARGE SCALE GENOMIC DNA]</scope>
    <source>
        <strain evidence="5 6">E4404</strain>
    </source>
</reference>